<feature type="transmembrane region" description="Helical" evidence="6">
    <location>
        <begin position="492"/>
        <end position="514"/>
    </location>
</feature>
<dbReference type="OrthoDB" id="64915at2759"/>
<dbReference type="InterPro" id="IPR053247">
    <property type="entry name" value="GPCR_GPR1/git3-like"/>
</dbReference>
<feature type="transmembrane region" description="Helical" evidence="6">
    <location>
        <begin position="534"/>
        <end position="554"/>
    </location>
</feature>
<evidence type="ECO:0000256" key="4">
    <source>
        <dbReference type="ARBA" id="ARBA00023136"/>
    </source>
</evidence>
<evidence type="ECO:0000256" key="5">
    <source>
        <dbReference type="SAM" id="MobiDB-lite"/>
    </source>
</evidence>
<dbReference type="Pfam" id="PF22685">
    <property type="entry name" value="Gal80p_C-like"/>
    <property type="match status" value="1"/>
</dbReference>
<name>A0A8H4J0H7_9PEZI</name>
<proteinExistence type="predicted"/>
<feature type="compositionally biased region" description="Gly residues" evidence="5">
    <location>
        <begin position="1134"/>
        <end position="1150"/>
    </location>
</feature>
<gene>
    <name evidence="9" type="ORF">GTA08_BOTSDO13812</name>
</gene>
<evidence type="ECO:0000313" key="10">
    <source>
        <dbReference type="Proteomes" id="UP000572817"/>
    </source>
</evidence>
<feature type="region of interest" description="Disordered" evidence="5">
    <location>
        <begin position="957"/>
        <end position="992"/>
    </location>
</feature>
<sequence>MAPIRIGFIGLSASGSWASSAHLPYLSQTSKYKITALLNSSVSAAEAAIKAHNLPDTTKAYGDPADLAADPDIDLVVCSLRVDKHYAVLRPLLQSSKTIKAVYSEWPLGANLAEAEELAAVAKSRGVRTLVGLQGRRAPVLLKIKELLDAGRIGEVLSVNFTGSAGNFGAEDPVSLEYLDKNSKKTGGNMLSNHFSHGFDGVTQALGQLSEFSSILAIKRPTVNLRDKPSSYKPGPGDPPAKIVGTVERDTADQILIQGRLSSGALLSYHLRGGPEIPGTSSGVWSIYGSTGEIRVNAASNFLHIGGPGQTIQVHDQKTKEVETISLEPGDEWDQKELPWPGRNVARLYEAFAEEGREHEYADWEEAVVRHRLVDELFRRHEKGSGLLPAQYFSDTYGESLELSSVLLMISTNYGLLDPQTSTAASAASTPAYQGKNAVFPVLCKTGSILKPTEYVDKLKIANYVGISSVALCCFLLLSFLVLPPERSSRHYLTIGVTLAITSFSIPFVIPLGTKPDMCYDKITPNGQDSDMSCAWTGALLLLGAMGSALWILFRALWLHLRVCWEIDPGRPFTIISTAAGVLIPAAFTAVSLTVTGVSYRTGLVCLPNHRRAIATFWAWEVGFAGAALLVQGVTTGYCVWVYLRVLARGGGERRTTMTNTEAGRAPQRPEHSSFASESTGGSGASSRRPQNTWRKIRRMLLMQWRGIALTLVMAVESLFYIVVFVAQDTRFGEVAGKANQPDAKTWSACLVLTGGNRRACLVYAGKLAISQDLVLGSLLLGSLIGTQNFFLLVRAGMFVGWWELLCRPFQSLSLMRRRGSDLPLTSLKPPTGQPVTSASKPSVTDTRDYAAVGGTTPLMMSANTSPSKPPTFSGIRRQRSASCHSSSSSSSLSLHNFSADMPPVMVANPYKLSLPSERAASLIDPAERARLARAGEIVDLHDLYAKDVRDDRAAFNAARPQTPPPPPLPLNVAKSPVKSGPSATGSPFGGARRSLATAAAPLSLPTTTSTSHTPPPAVAEPTPAGGAATRSAILHSSRSSTPSSTTHIHAPLSLTPSPSHTPDFLRSSGTTANTAGPGIANRHRLPSWARSSAQSGGGLGGASTLPLTASELRDAMRGGLALHPVDMAEFGELSGGTGRVGSSEAGGGDHAGREMEERESAFSSRGSSR</sequence>
<dbReference type="InterPro" id="IPR000832">
    <property type="entry name" value="GPCR_2_secretin-like"/>
</dbReference>
<feature type="transmembrane region" description="Helical" evidence="6">
    <location>
        <begin position="705"/>
        <end position="727"/>
    </location>
</feature>
<dbReference type="InterPro" id="IPR036291">
    <property type="entry name" value="NAD(P)-bd_dom_sf"/>
</dbReference>
<evidence type="ECO:0000313" key="9">
    <source>
        <dbReference type="EMBL" id="KAF4310682.1"/>
    </source>
</evidence>
<organism evidence="9 10">
    <name type="scientific">Botryosphaeria dothidea</name>
    <dbReference type="NCBI Taxonomy" id="55169"/>
    <lineage>
        <taxon>Eukaryota</taxon>
        <taxon>Fungi</taxon>
        <taxon>Dikarya</taxon>
        <taxon>Ascomycota</taxon>
        <taxon>Pezizomycotina</taxon>
        <taxon>Dothideomycetes</taxon>
        <taxon>Dothideomycetes incertae sedis</taxon>
        <taxon>Botryosphaeriales</taxon>
        <taxon>Botryosphaeriaceae</taxon>
        <taxon>Botryosphaeria</taxon>
    </lineage>
</organism>
<dbReference type="AlphaFoldDB" id="A0A8H4J0H7"/>
<keyword evidence="2 6" id="KW-0812">Transmembrane</keyword>
<evidence type="ECO:0000256" key="2">
    <source>
        <dbReference type="ARBA" id="ARBA00022692"/>
    </source>
</evidence>
<dbReference type="Gene3D" id="3.40.50.720">
    <property type="entry name" value="NAD(P)-binding Rossmann-like Domain"/>
    <property type="match status" value="1"/>
</dbReference>
<feature type="transmembrane region" description="Helical" evidence="6">
    <location>
        <begin position="461"/>
        <end position="483"/>
    </location>
</feature>
<dbReference type="InterPro" id="IPR000683">
    <property type="entry name" value="Gfo/Idh/MocA-like_OxRdtase_N"/>
</dbReference>
<dbReference type="GO" id="GO:0004930">
    <property type="term" value="F:G protein-coupled receptor activity"/>
    <property type="evidence" value="ECO:0007669"/>
    <property type="project" value="InterPro"/>
</dbReference>
<comment type="caution">
    <text evidence="9">The sequence shown here is derived from an EMBL/GenBank/DDBJ whole genome shotgun (WGS) entry which is preliminary data.</text>
</comment>
<feature type="transmembrane region" description="Helical" evidence="6">
    <location>
        <begin position="618"/>
        <end position="644"/>
    </location>
</feature>
<evidence type="ECO:0000256" key="3">
    <source>
        <dbReference type="ARBA" id="ARBA00022989"/>
    </source>
</evidence>
<feature type="domain" description="Gal80p-like C-terminal" evidence="8">
    <location>
        <begin position="139"/>
        <end position="297"/>
    </location>
</feature>
<dbReference type="Gene3D" id="3.30.360.10">
    <property type="entry name" value="Dihydrodipicolinate Reductase, domain 2"/>
    <property type="match status" value="1"/>
</dbReference>
<feature type="compositionally biased region" description="Basic and acidic residues" evidence="5">
    <location>
        <begin position="1151"/>
        <end position="1161"/>
    </location>
</feature>
<dbReference type="GO" id="GO:0000166">
    <property type="term" value="F:nucleotide binding"/>
    <property type="evidence" value="ECO:0007669"/>
    <property type="project" value="InterPro"/>
</dbReference>
<feature type="region of interest" description="Disordered" evidence="5">
    <location>
        <begin position="824"/>
        <end position="893"/>
    </location>
</feature>
<feature type="compositionally biased region" description="Low complexity" evidence="5">
    <location>
        <begin position="1020"/>
        <end position="1030"/>
    </location>
</feature>
<dbReference type="EMBL" id="WWBZ02000013">
    <property type="protein sequence ID" value="KAF4310682.1"/>
    <property type="molecule type" value="Genomic_DNA"/>
</dbReference>
<protein>
    <submittedName>
        <fullName evidence="9">Uncharacterized protein</fullName>
    </submittedName>
</protein>
<dbReference type="PANTHER" id="PTHR42058:SF1">
    <property type="entry name" value="G-PROTEIN COUPLED RECEPTORS FAMILY 2 PROFILE 2 DOMAIN-CONTAINING PROTEIN"/>
    <property type="match status" value="1"/>
</dbReference>
<feature type="domain" description="Gfo/Idh/MocA-like oxidoreductase N-terminal" evidence="7">
    <location>
        <begin position="4"/>
        <end position="132"/>
    </location>
</feature>
<keyword evidence="3 6" id="KW-1133">Transmembrane helix</keyword>
<comment type="subcellular location">
    <subcellularLocation>
        <location evidence="1">Membrane</location>
        <topology evidence="1">Multi-pass membrane protein</topology>
    </subcellularLocation>
</comment>
<dbReference type="SUPFAM" id="SSF55347">
    <property type="entry name" value="Glyceraldehyde-3-phosphate dehydrogenase-like, C-terminal domain"/>
    <property type="match status" value="1"/>
</dbReference>
<evidence type="ECO:0000259" key="8">
    <source>
        <dbReference type="Pfam" id="PF22685"/>
    </source>
</evidence>
<dbReference type="SUPFAM" id="SSF51735">
    <property type="entry name" value="NAD(P)-binding Rossmann-fold domains"/>
    <property type="match status" value="1"/>
</dbReference>
<evidence type="ECO:0000259" key="7">
    <source>
        <dbReference type="Pfam" id="PF01408"/>
    </source>
</evidence>
<reference evidence="9" key="1">
    <citation type="submission" date="2020-04" db="EMBL/GenBank/DDBJ databases">
        <title>Genome Assembly and Annotation of Botryosphaeria dothidea sdau 11-99, a Latent Pathogen of Apple Fruit Ring Rot in China.</title>
        <authorList>
            <person name="Yu C."/>
            <person name="Diao Y."/>
            <person name="Lu Q."/>
            <person name="Zhao J."/>
            <person name="Cui S."/>
            <person name="Peng C."/>
            <person name="He B."/>
            <person name="Liu H."/>
        </authorList>
    </citation>
    <scope>NUCLEOTIDE SEQUENCE [LARGE SCALE GENOMIC DNA]</scope>
    <source>
        <strain evidence="9">Sdau11-99</strain>
    </source>
</reference>
<dbReference type="GO" id="GO:0016020">
    <property type="term" value="C:membrane"/>
    <property type="evidence" value="ECO:0007669"/>
    <property type="project" value="UniProtKB-SubCell"/>
</dbReference>
<evidence type="ECO:0000256" key="6">
    <source>
        <dbReference type="SAM" id="Phobius"/>
    </source>
</evidence>
<dbReference type="InterPro" id="IPR055080">
    <property type="entry name" value="Gal80p-like_C"/>
</dbReference>
<feature type="region of interest" description="Disordered" evidence="5">
    <location>
        <begin position="655"/>
        <end position="691"/>
    </location>
</feature>
<dbReference type="Proteomes" id="UP000572817">
    <property type="component" value="Unassembled WGS sequence"/>
</dbReference>
<keyword evidence="10" id="KW-1185">Reference proteome</keyword>
<feature type="transmembrane region" description="Helical" evidence="6">
    <location>
        <begin position="575"/>
        <end position="598"/>
    </location>
</feature>
<feature type="compositionally biased region" description="Polar residues" evidence="5">
    <location>
        <begin position="834"/>
        <end position="845"/>
    </location>
</feature>
<feature type="region of interest" description="Disordered" evidence="5">
    <location>
        <begin position="1005"/>
        <end position="1103"/>
    </location>
</feature>
<feature type="compositionally biased region" description="Low complexity" evidence="5">
    <location>
        <begin position="1037"/>
        <end position="1063"/>
    </location>
</feature>
<dbReference type="Pfam" id="PF00002">
    <property type="entry name" value="7tm_2"/>
    <property type="match status" value="1"/>
</dbReference>
<evidence type="ECO:0000256" key="1">
    <source>
        <dbReference type="ARBA" id="ARBA00004141"/>
    </source>
</evidence>
<accession>A0A8H4J0H7</accession>
<feature type="region of interest" description="Disordered" evidence="5">
    <location>
        <begin position="1131"/>
        <end position="1170"/>
    </location>
</feature>
<feature type="compositionally biased region" description="Low complexity" evidence="5">
    <location>
        <begin position="881"/>
        <end position="893"/>
    </location>
</feature>
<dbReference type="PANTHER" id="PTHR42058">
    <property type="entry name" value="G_PROTEIN_RECEP_F2_4 DOMAIN-CONTAINING PROTEIN"/>
    <property type="match status" value="1"/>
</dbReference>
<keyword evidence="4 6" id="KW-0472">Membrane</keyword>
<dbReference type="Gene3D" id="1.20.1070.10">
    <property type="entry name" value="Rhodopsin 7-helix transmembrane proteins"/>
    <property type="match status" value="1"/>
</dbReference>
<dbReference type="Pfam" id="PF01408">
    <property type="entry name" value="GFO_IDH_MocA"/>
    <property type="match status" value="1"/>
</dbReference>